<reference evidence="2 3" key="1">
    <citation type="submission" date="2015-09" db="EMBL/GenBank/DDBJ databases">
        <title>Draft genome of the parasitic nematode Teladorsagia circumcincta isolate WARC Sus (inbred).</title>
        <authorList>
            <person name="Mitreva M."/>
        </authorList>
    </citation>
    <scope>NUCLEOTIDE SEQUENCE [LARGE SCALE GENOMIC DNA]</scope>
    <source>
        <strain evidence="2 3">S</strain>
    </source>
</reference>
<protein>
    <submittedName>
        <fullName evidence="2">Uncharacterized protein</fullName>
    </submittedName>
</protein>
<organism evidence="2 3">
    <name type="scientific">Teladorsagia circumcincta</name>
    <name type="common">Brown stomach worm</name>
    <name type="synonym">Ostertagia circumcincta</name>
    <dbReference type="NCBI Taxonomy" id="45464"/>
    <lineage>
        <taxon>Eukaryota</taxon>
        <taxon>Metazoa</taxon>
        <taxon>Ecdysozoa</taxon>
        <taxon>Nematoda</taxon>
        <taxon>Chromadorea</taxon>
        <taxon>Rhabditida</taxon>
        <taxon>Rhabditina</taxon>
        <taxon>Rhabditomorpha</taxon>
        <taxon>Strongyloidea</taxon>
        <taxon>Trichostrongylidae</taxon>
        <taxon>Teladorsagia</taxon>
    </lineage>
</organism>
<keyword evidence="3" id="KW-1185">Reference proteome</keyword>
<dbReference type="EMBL" id="KZ351768">
    <property type="protein sequence ID" value="PIO62703.1"/>
    <property type="molecule type" value="Genomic_DNA"/>
</dbReference>
<proteinExistence type="predicted"/>
<sequence length="172" mass="19148">MISLFTSNLLISLVLSHAGVTASYMGGLPIPGRTVPILRLFEHYGASCRPRSRKDFGMDQLAEIMSSLNAEEVAKKVYHQLFHSMGDVQLEKLMGKWYTVVDTKAVHPEQCAVHYFELLTSTEFTGTFSSLQYATYKGEVVTNQGYGRMVGPEPGEVLYMTGHRSDTCPCEL</sequence>
<evidence type="ECO:0000313" key="3">
    <source>
        <dbReference type="Proteomes" id="UP000230423"/>
    </source>
</evidence>
<dbReference type="OrthoDB" id="565904at2759"/>
<evidence type="ECO:0000256" key="1">
    <source>
        <dbReference type="SAM" id="SignalP"/>
    </source>
</evidence>
<dbReference type="AlphaFoldDB" id="A0A2G9TXI2"/>
<dbReference type="InterPro" id="IPR012674">
    <property type="entry name" value="Calycin"/>
</dbReference>
<feature type="chain" id="PRO_5013950356" evidence="1">
    <location>
        <begin position="17"/>
        <end position="172"/>
    </location>
</feature>
<dbReference type="SUPFAM" id="SSF50814">
    <property type="entry name" value="Lipocalins"/>
    <property type="match status" value="1"/>
</dbReference>
<gene>
    <name evidence="2" type="ORF">TELCIR_15725</name>
</gene>
<dbReference type="Proteomes" id="UP000230423">
    <property type="component" value="Unassembled WGS sequence"/>
</dbReference>
<evidence type="ECO:0000313" key="2">
    <source>
        <dbReference type="EMBL" id="PIO62703.1"/>
    </source>
</evidence>
<feature type="signal peptide" evidence="1">
    <location>
        <begin position="1"/>
        <end position="16"/>
    </location>
</feature>
<keyword evidence="1" id="KW-0732">Signal</keyword>
<dbReference type="PANTHER" id="PTHR37437">
    <property type="entry name" value="LIPOCALIN-RELATED PROTEIN-RELATED"/>
    <property type="match status" value="1"/>
</dbReference>
<name>A0A2G9TXI2_TELCI</name>
<accession>A0A2G9TXI2</accession>
<dbReference type="PANTHER" id="PTHR37437:SF2">
    <property type="entry name" value="LIPOCLN_CYTOSOLIC_FA-BD_DOM DOMAIN-CONTAINING PROTEIN"/>
    <property type="match status" value="1"/>
</dbReference>